<gene>
    <name evidence="2" type="ORF">GCM10007878_11410</name>
</gene>
<protein>
    <recommendedName>
        <fullName evidence="1">DUF3943 domain-containing protein</fullName>
    </recommendedName>
</protein>
<comment type="caution">
    <text evidence="2">The sequence shown here is derived from an EMBL/GenBank/DDBJ whole genome shotgun (WGS) entry which is preliminary data.</text>
</comment>
<reference evidence="3" key="1">
    <citation type="journal article" date="2019" name="Int. J. Syst. Evol. Microbiol.">
        <title>The Global Catalogue of Microorganisms (GCM) 10K type strain sequencing project: providing services to taxonomists for standard genome sequencing and annotation.</title>
        <authorList>
            <consortium name="The Broad Institute Genomics Platform"/>
            <consortium name="The Broad Institute Genome Sequencing Center for Infectious Disease"/>
            <person name="Wu L."/>
            <person name="Ma J."/>
        </authorList>
    </citation>
    <scope>NUCLEOTIDE SEQUENCE [LARGE SCALE GENOMIC DNA]</scope>
    <source>
        <strain evidence="3">NBRC 100033</strain>
    </source>
</reference>
<dbReference type="Proteomes" id="UP001156682">
    <property type="component" value="Unassembled WGS sequence"/>
</dbReference>
<keyword evidence="3" id="KW-1185">Reference proteome</keyword>
<evidence type="ECO:0000259" key="1">
    <source>
        <dbReference type="Pfam" id="PF13084"/>
    </source>
</evidence>
<feature type="domain" description="DUF3943" evidence="1">
    <location>
        <begin position="107"/>
        <end position="214"/>
    </location>
</feature>
<proteinExistence type="predicted"/>
<name>A0ABQ5ZYG9_9GAMM</name>
<evidence type="ECO:0000313" key="3">
    <source>
        <dbReference type="Proteomes" id="UP001156682"/>
    </source>
</evidence>
<dbReference type="RefSeq" id="WP_051610110.1">
    <property type="nucleotide sequence ID" value="NZ_BSOR01000016.1"/>
</dbReference>
<sequence>MAHTNYQSTQLTDQHTPLLNCHSLACQYWLANPNPVQSVAETPDLAARSNTEKYTSMLKETRNMGILSLGIMGLLYVMPESVSKWDKDEMKFNTLGKKWKENISDGPIWDQDEWGINYIGHPYFGAAYYMVARNQGLGPLESGAYSFLMSSFLWEMGIEAFAEVPSKQDLIITPLIGSVIGEAFFIWEKRIEANHSQVMGSTFLGKTTLVLLNPAGTASAGINRLLNGGSSEAAGLQGGWVIQAPRSGFIPGEGQVIEPGWVGLEMKYGF</sequence>
<dbReference type="EMBL" id="BSOR01000016">
    <property type="protein sequence ID" value="GLR63706.1"/>
    <property type="molecule type" value="Genomic_DNA"/>
</dbReference>
<organism evidence="2 3">
    <name type="scientific">Marinospirillum insulare</name>
    <dbReference type="NCBI Taxonomy" id="217169"/>
    <lineage>
        <taxon>Bacteria</taxon>
        <taxon>Pseudomonadati</taxon>
        <taxon>Pseudomonadota</taxon>
        <taxon>Gammaproteobacteria</taxon>
        <taxon>Oceanospirillales</taxon>
        <taxon>Oceanospirillaceae</taxon>
        <taxon>Marinospirillum</taxon>
    </lineage>
</organism>
<dbReference type="InterPro" id="IPR025079">
    <property type="entry name" value="DUF3943"/>
</dbReference>
<accession>A0ABQ5ZYG9</accession>
<dbReference type="Pfam" id="PF13084">
    <property type="entry name" value="DUF3943"/>
    <property type="match status" value="1"/>
</dbReference>
<evidence type="ECO:0000313" key="2">
    <source>
        <dbReference type="EMBL" id="GLR63706.1"/>
    </source>
</evidence>